<proteinExistence type="predicted"/>
<name>A0ACC3N8W3_9PEZI</name>
<dbReference type="Proteomes" id="UP001281147">
    <property type="component" value="Unassembled WGS sequence"/>
</dbReference>
<evidence type="ECO:0000313" key="1">
    <source>
        <dbReference type="EMBL" id="KAK3710821.1"/>
    </source>
</evidence>
<protein>
    <submittedName>
        <fullName evidence="1">Uncharacterized protein</fullName>
    </submittedName>
</protein>
<organism evidence="1 2">
    <name type="scientific">Vermiconidia calcicola</name>
    <dbReference type="NCBI Taxonomy" id="1690605"/>
    <lineage>
        <taxon>Eukaryota</taxon>
        <taxon>Fungi</taxon>
        <taxon>Dikarya</taxon>
        <taxon>Ascomycota</taxon>
        <taxon>Pezizomycotina</taxon>
        <taxon>Dothideomycetes</taxon>
        <taxon>Dothideomycetidae</taxon>
        <taxon>Mycosphaerellales</taxon>
        <taxon>Extremaceae</taxon>
        <taxon>Vermiconidia</taxon>
    </lineage>
</organism>
<sequence length="226" mass="26468">MSRSLVSKSWRPPTPEQDTPDLIMSLPRELRDDIYERVLVFESAIEAECISKGNAISMLRVSKQIRSEASLMYYCKNTFIVDIKRCGWHQFAQLAAWLGSIKQLCGVTPLGCIKYRLWPCHWLLLLEAMQPLVETVHETGLQLQKSSNEHYQAPYTNGLRAVEEGLALGLHARSLKWSRERLVEEYDRFLQQWMIRGFQSKSRYSSVEESYDIVYQHKRKRAYRSF</sequence>
<evidence type="ECO:0000313" key="2">
    <source>
        <dbReference type="Proteomes" id="UP001281147"/>
    </source>
</evidence>
<dbReference type="EMBL" id="JAUTXU010000081">
    <property type="protein sequence ID" value="KAK3710821.1"/>
    <property type="molecule type" value="Genomic_DNA"/>
</dbReference>
<keyword evidence="2" id="KW-1185">Reference proteome</keyword>
<reference evidence="1" key="1">
    <citation type="submission" date="2023-07" db="EMBL/GenBank/DDBJ databases">
        <title>Black Yeasts Isolated from many extreme environments.</title>
        <authorList>
            <person name="Coleine C."/>
            <person name="Stajich J.E."/>
            <person name="Selbmann L."/>
        </authorList>
    </citation>
    <scope>NUCLEOTIDE SEQUENCE</scope>
    <source>
        <strain evidence="1">CCFEE 5714</strain>
    </source>
</reference>
<accession>A0ACC3N8W3</accession>
<comment type="caution">
    <text evidence="1">The sequence shown here is derived from an EMBL/GenBank/DDBJ whole genome shotgun (WGS) entry which is preliminary data.</text>
</comment>
<gene>
    <name evidence="1" type="ORF">LTR37_010045</name>
</gene>